<dbReference type="EMBL" id="JAVRRD010000006">
    <property type="protein sequence ID" value="KAK5057803.1"/>
    <property type="molecule type" value="Genomic_DNA"/>
</dbReference>
<comment type="caution">
    <text evidence="1">The sequence shown here is derived from an EMBL/GenBank/DDBJ whole genome shotgun (WGS) entry which is preliminary data.</text>
</comment>
<gene>
    <name evidence="1" type="ORF">LTR84_011804</name>
</gene>
<dbReference type="AlphaFoldDB" id="A0AAV9NKN7"/>
<keyword evidence="2" id="KW-1185">Reference proteome</keyword>
<dbReference type="GeneID" id="89979954"/>
<dbReference type="Proteomes" id="UP001358417">
    <property type="component" value="Unassembled WGS sequence"/>
</dbReference>
<proteinExistence type="predicted"/>
<name>A0AAV9NKN7_9EURO</name>
<accession>A0AAV9NKN7</accession>
<evidence type="ECO:0000313" key="2">
    <source>
        <dbReference type="Proteomes" id="UP001358417"/>
    </source>
</evidence>
<evidence type="ECO:0000313" key="1">
    <source>
        <dbReference type="EMBL" id="KAK5057803.1"/>
    </source>
</evidence>
<reference evidence="1 2" key="1">
    <citation type="submission" date="2023-08" db="EMBL/GenBank/DDBJ databases">
        <title>Black Yeasts Isolated from many extreme environments.</title>
        <authorList>
            <person name="Coleine C."/>
            <person name="Stajich J.E."/>
            <person name="Selbmann L."/>
        </authorList>
    </citation>
    <scope>NUCLEOTIDE SEQUENCE [LARGE SCALE GENOMIC DNA]</scope>
    <source>
        <strain evidence="1 2">CCFEE 5792</strain>
    </source>
</reference>
<dbReference type="RefSeq" id="XP_064708921.1">
    <property type="nucleotide sequence ID" value="XM_064855332.1"/>
</dbReference>
<protein>
    <submittedName>
        <fullName evidence="1">Uncharacterized protein</fullName>
    </submittedName>
</protein>
<organism evidence="1 2">
    <name type="scientific">Exophiala bonariae</name>
    <dbReference type="NCBI Taxonomy" id="1690606"/>
    <lineage>
        <taxon>Eukaryota</taxon>
        <taxon>Fungi</taxon>
        <taxon>Dikarya</taxon>
        <taxon>Ascomycota</taxon>
        <taxon>Pezizomycotina</taxon>
        <taxon>Eurotiomycetes</taxon>
        <taxon>Chaetothyriomycetidae</taxon>
        <taxon>Chaetothyriales</taxon>
        <taxon>Herpotrichiellaceae</taxon>
        <taxon>Exophiala</taxon>
    </lineage>
</organism>
<sequence length="160" mass="17903">MLQKALFPPPRPKLIEAFQRFFQPQSEIKLLFQSESMCCWDMLTSSTSLYGASTDPAFIPIKLALANWKIVWDDVRAEVTRSMVHESGFETSADSYWTLTKLIVQKLERKPYSTQGADGNGEANGTDDISESGTGNLLDFMPLEADCDSHGAHLRKILGR</sequence>